<dbReference type="KEGG" id="asim:FE240_03800"/>
<dbReference type="RefSeq" id="WP_193003440.1">
    <property type="nucleotide sequence ID" value="NZ_CP040449.1"/>
</dbReference>
<dbReference type="InterPro" id="IPR046703">
    <property type="entry name" value="DUF6776"/>
</dbReference>
<keyword evidence="1" id="KW-0175">Coiled coil</keyword>
<evidence type="ECO:0000256" key="1">
    <source>
        <dbReference type="SAM" id="Coils"/>
    </source>
</evidence>
<dbReference type="Proteomes" id="UP000594034">
    <property type="component" value="Chromosome"/>
</dbReference>
<evidence type="ECO:0000313" key="3">
    <source>
        <dbReference type="Proteomes" id="UP000594034"/>
    </source>
</evidence>
<dbReference type="AlphaFoldDB" id="A0A5J6WS07"/>
<organism evidence="2 3">
    <name type="scientific">Aeromonas simiae</name>
    <dbReference type="NCBI Taxonomy" id="218936"/>
    <lineage>
        <taxon>Bacteria</taxon>
        <taxon>Pseudomonadati</taxon>
        <taxon>Pseudomonadota</taxon>
        <taxon>Gammaproteobacteria</taxon>
        <taxon>Aeromonadales</taxon>
        <taxon>Aeromonadaceae</taxon>
        <taxon>Aeromonas</taxon>
    </lineage>
</organism>
<sequence length="236" mass="26345">MPRLTARGWWLLGLLSGLLLGYLAGNWQEMSRGNLIEVQQKTLAMQGDGLTRLRKVLEVRDTQLMTQKSAFEQLQQTLKSQESQLQEQKRQLAFFERIMRPTEEVPGVVIDNLTLEATSVAGRVHYRIALIQPSRQRDLNRGRVSVRVEGSQNGKPKALGAVELGMKNGETRYALRYFQLLEGNWQLPEGFVPDKVIISIAKQGNQPAQTLMAGWHDALKPLVAPTAVSDASATQG</sequence>
<feature type="coiled-coil region" evidence="1">
    <location>
        <begin position="64"/>
        <end position="98"/>
    </location>
</feature>
<name>A0A5J6WS07_9GAMM</name>
<gene>
    <name evidence="2" type="ORF">FE240_03800</name>
</gene>
<dbReference type="EMBL" id="CP040449">
    <property type="protein sequence ID" value="QFI53899.1"/>
    <property type="molecule type" value="Genomic_DNA"/>
</dbReference>
<reference evidence="2 3" key="1">
    <citation type="submission" date="2019-05" db="EMBL/GenBank/DDBJ databases">
        <title>OXA-830, a novel chromosomally encoded expanded-spectrum class D beta-lactamase in Aeromonas simiae.</title>
        <authorList>
            <person name="Zhou W."/>
            <person name="Chen Q."/>
        </authorList>
    </citation>
    <scope>NUCLEOTIDE SEQUENCE [LARGE SCALE GENOMIC DNA]</scope>
    <source>
        <strain evidence="2 3">A6</strain>
    </source>
</reference>
<protein>
    <submittedName>
        <fullName evidence="2">Uncharacterized protein</fullName>
    </submittedName>
</protein>
<accession>A0A5J6WS07</accession>
<proteinExistence type="predicted"/>
<keyword evidence="3" id="KW-1185">Reference proteome</keyword>
<evidence type="ECO:0000313" key="2">
    <source>
        <dbReference type="EMBL" id="QFI53899.1"/>
    </source>
</evidence>
<dbReference type="Pfam" id="PF20567">
    <property type="entry name" value="DUF6776"/>
    <property type="match status" value="1"/>
</dbReference>